<keyword evidence="3" id="KW-0489">Methyltransferase</keyword>
<accession>A0A379J0Z7</accession>
<dbReference type="InterPro" id="IPR009468">
    <property type="entry name" value="DUF1090"/>
</dbReference>
<dbReference type="OrthoDB" id="5956716at2"/>
<dbReference type="EC" id="2.1.1.-" evidence="3"/>
<keyword evidence="2" id="KW-0732">Signal</keyword>
<dbReference type="RefSeq" id="WP_115292510.1">
    <property type="nucleotide sequence ID" value="NZ_UGUU01000001.1"/>
</dbReference>
<keyword evidence="1" id="KW-0175">Coiled coil</keyword>
<organism evidence="3 4">
    <name type="scientific">Ectopseudomonas mendocina</name>
    <name type="common">Pseudomonas mendocina</name>
    <dbReference type="NCBI Taxonomy" id="300"/>
    <lineage>
        <taxon>Bacteria</taxon>
        <taxon>Pseudomonadati</taxon>
        <taxon>Pseudomonadota</taxon>
        <taxon>Gammaproteobacteria</taxon>
        <taxon>Pseudomonadales</taxon>
        <taxon>Pseudomonadaceae</taxon>
        <taxon>Ectopseudomonas</taxon>
    </lineage>
</organism>
<protein>
    <submittedName>
        <fullName evidence="3">Protein YqjC</fullName>
        <ecNumber evidence="3">2.1.1.-</ecNumber>
    </submittedName>
</protein>
<dbReference type="GO" id="GO:0008168">
    <property type="term" value="F:methyltransferase activity"/>
    <property type="evidence" value="ECO:0007669"/>
    <property type="project" value="UniProtKB-KW"/>
</dbReference>
<evidence type="ECO:0000313" key="3">
    <source>
        <dbReference type="EMBL" id="SUD42041.1"/>
    </source>
</evidence>
<name>A0A379J0Z7_ECTME</name>
<evidence type="ECO:0000256" key="1">
    <source>
        <dbReference type="SAM" id="Coils"/>
    </source>
</evidence>
<keyword evidence="3" id="KW-0808">Transferase</keyword>
<sequence>MIRQTALLGLLLAANLNATALLAANGEGGCAVKRQVLQEKIEAAQKSGNSRELDGLQRALGNVDAHCDDASLHEERLASVKEAREEVQQREMDLREAMGKGDQEKIAKRQARLAEARAELEQAEAEARADQ</sequence>
<feature type="coiled-coil region" evidence="1">
    <location>
        <begin position="70"/>
        <end position="130"/>
    </location>
</feature>
<dbReference type="Pfam" id="PF06476">
    <property type="entry name" value="DUF1090"/>
    <property type="match status" value="1"/>
</dbReference>
<dbReference type="AlphaFoldDB" id="A0A379J0Z7"/>
<dbReference type="Proteomes" id="UP000254260">
    <property type="component" value="Unassembled WGS sequence"/>
</dbReference>
<dbReference type="EMBL" id="UGUU01000001">
    <property type="protein sequence ID" value="SUD42041.1"/>
    <property type="molecule type" value="Genomic_DNA"/>
</dbReference>
<gene>
    <name evidence="3" type="primary">yqjC</name>
    <name evidence="3" type="ORF">NCTC10899_04927</name>
</gene>
<proteinExistence type="predicted"/>
<dbReference type="GO" id="GO:0032259">
    <property type="term" value="P:methylation"/>
    <property type="evidence" value="ECO:0007669"/>
    <property type="project" value="UniProtKB-KW"/>
</dbReference>
<feature type="chain" id="PRO_5017078719" evidence="2">
    <location>
        <begin position="24"/>
        <end position="131"/>
    </location>
</feature>
<evidence type="ECO:0000256" key="2">
    <source>
        <dbReference type="SAM" id="SignalP"/>
    </source>
</evidence>
<reference evidence="3 4" key="1">
    <citation type="submission" date="2018-06" db="EMBL/GenBank/DDBJ databases">
        <authorList>
            <consortium name="Pathogen Informatics"/>
            <person name="Doyle S."/>
        </authorList>
    </citation>
    <scope>NUCLEOTIDE SEQUENCE [LARGE SCALE GENOMIC DNA]</scope>
    <source>
        <strain evidence="3 4">NCTC10899</strain>
    </source>
</reference>
<feature type="signal peptide" evidence="2">
    <location>
        <begin position="1"/>
        <end position="23"/>
    </location>
</feature>
<evidence type="ECO:0000313" key="4">
    <source>
        <dbReference type="Proteomes" id="UP000254260"/>
    </source>
</evidence>